<comment type="function">
    <text evidence="6">Plays a role in vesicular protein sorting.</text>
</comment>
<reference evidence="7" key="1">
    <citation type="submission" date="2022-08" db="EMBL/GenBank/DDBJ databases">
        <title>Novel sulphate-reducing endosymbionts in the free-living metamonad Anaeramoeba.</title>
        <authorList>
            <person name="Jerlstrom-Hultqvist J."/>
            <person name="Cepicka I."/>
            <person name="Gallot-Lavallee L."/>
            <person name="Salas-Leiva D."/>
            <person name="Curtis B.A."/>
            <person name="Zahonova K."/>
            <person name="Pipaliya S."/>
            <person name="Dacks J."/>
            <person name="Roger A.J."/>
        </authorList>
    </citation>
    <scope>NUCLEOTIDE SEQUENCE</scope>
    <source>
        <strain evidence="7">Busselton2</strain>
    </source>
</reference>
<dbReference type="PANTHER" id="PTHR11099">
    <property type="entry name" value="VACUOLAR SORTING PROTEIN 35"/>
    <property type="match status" value="1"/>
</dbReference>
<comment type="caution">
    <text evidence="7">The sequence shown here is derived from an EMBL/GenBank/DDBJ whole genome shotgun (WGS) entry which is preliminary data.</text>
</comment>
<dbReference type="Pfam" id="PF03635">
    <property type="entry name" value="Vps35"/>
    <property type="match status" value="1"/>
</dbReference>
<evidence type="ECO:0000313" key="8">
    <source>
        <dbReference type="Proteomes" id="UP001146793"/>
    </source>
</evidence>
<dbReference type="InterPro" id="IPR042491">
    <property type="entry name" value="Vps35_C"/>
</dbReference>
<proteinExistence type="inferred from homology"/>
<dbReference type="GO" id="GO:0006886">
    <property type="term" value="P:intracellular protein transport"/>
    <property type="evidence" value="ECO:0007669"/>
    <property type="project" value="TreeGrafter"/>
</dbReference>
<evidence type="ECO:0000256" key="6">
    <source>
        <dbReference type="PIRNR" id="PIRNR009375"/>
    </source>
</evidence>
<dbReference type="Gene3D" id="1.25.40.660">
    <property type="entry name" value="Vacuolar protein sorting-associated protein 35, helical subcomplex Vps35-C"/>
    <property type="match status" value="1"/>
</dbReference>
<keyword evidence="3 6" id="KW-0813">Transport</keyword>
<dbReference type="GO" id="GO:0005770">
    <property type="term" value="C:late endosome"/>
    <property type="evidence" value="ECO:0007669"/>
    <property type="project" value="TreeGrafter"/>
</dbReference>
<gene>
    <name evidence="7" type="ORF">M0812_26014</name>
</gene>
<dbReference type="GO" id="GO:0042147">
    <property type="term" value="P:retrograde transport, endosome to Golgi"/>
    <property type="evidence" value="ECO:0007669"/>
    <property type="project" value="InterPro"/>
</dbReference>
<name>A0AAV7YLR2_9EUKA</name>
<accession>A0AAV7YLR2</accession>
<protein>
    <recommendedName>
        <fullName evidence="6">Vacuolar protein sorting-associated protein 35</fullName>
    </recommendedName>
</protein>
<evidence type="ECO:0000256" key="5">
    <source>
        <dbReference type="ARBA" id="ARBA00023136"/>
    </source>
</evidence>
<evidence type="ECO:0000256" key="1">
    <source>
        <dbReference type="ARBA" id="ARBA00004170"/>
    </source>
</evidence>
<dbReference type="PANTHER" id="PTHR11099:SF0">
    <property type="entry name" value="VACUOLAR PROTEIN SORTING-ASSOCIATED PROTEIN 35"/>
    <property type="match status" value="1"/>
</dbReference>
<comment type="similarity">
    <text evidence="2 6">Belongs to the VPS35 family.</text>
</comment>
<keyword evidence="4 6" id="KW-0653">Protein transport</keyword>
<evidence type="ECO:0000256" key="2">
    <source>
        <dbReference type="ARBA" id="ARBA00006536"/>
    </source>
</evidence>
<dbReference type="GO" id="GO:0005829">
    <property type="term" value="C:cytosol"/>
    <property type="evidence" value="ECO:0007669"/>
    <property type="project" value="GOC"/>
</dbReference>
<sequence>MSKRFKQQVKQLRKTSQLVSTNEQSKISNQTKENVRKFGFLMRRALDQGKIPAALKNASQMLDGLRTSALSPKNYYDLYMQVSDELRYLEFFLQEDIKSGKSASKLYKEVQFIEAIVPRLYLMITTGSVLIKSKEVETQDVLSDLIEMCKGVQHPTRGLFLRHYLSQMTKDKLPDKGSEYSTSNDQESLSNSIDFTIKNFVEMNKLWVRIAHQKTPGNLTKKEKEIAQKNLDIERKELKILVGTNLVRLSQLEIVTLEVYTEKVLPLLLEQINECGDPIAQEYLMEVIIQVFSDDYHISTLPSILQTISKLAEGVNIKQIMISLINRLINYSESNSDDINDKEQIFTIFSKGIGLITKERKNLPVKDLLSILNSLIQLALQLNPKQIDYIDRVLRFCYNSASESGSLSRDIIKEINNLLTTPLTKYKNVNVLLEFENYSPLIELLPYSDRRKIALKIIENVLQNSTYIRTSEKVKKLFEYVKILVQDEKDMPSESEEDEYQKTLFLAEQDAVCRLVHLLKSKDLIESFKILQVLAQKFGNSGERRIKHTVSPLVFSSLLLSFKIRDYIEDNEEEQYPLSPKKIFEFVYKIVTSLTPLFPLISLKLLLQCAQASDKCGFEAICYEFMTKAILAYEEHVVVSKVRFEMITIISSTLQTLRIFDEENYSTLANHAGGHSSKLMVVNDQARAVCLCSYLFWIEDEEEDDDSEEDEEEDEDKEKIYFKDTKRLQGCISRAIRVAGSLMESASMFQLLFEILNVCLYFLRYEIEQINADYVNTLLELIHRKIEENNTNLSELVEPQSFNFYKSTIKHIKYCQSQEETEDLFKQINISISLDDLK</sequence>
<dbReference type="EMBL" id="JANTQA010000060">
    <property type="protein sequence ID" value="KAJ3428379.1"/>
    <property type="molecule type" value="Genomic_DNA"/>
</dbReference>
<organism evidence="7 8">
    <name type="scientific">Anaeramoeba flamelloides</name>
    <dbReference type="NCBI Taxonomy" id="1746091"/>
    <lineage>
        <taxon>Eukaryota</taxon>
        <taxon>Metamonada</taxon>
        <taxon>Anaeramoebidae</taxon>
        <taxon>Anaeramoeba</taxon>
    </lineage>
</organism>
<dbReference type="Proteomes" id="UP001146793">
    <property type="component" value="Unassembled WGS sequence"/>
</dbReference>
<dbReference type="GO" id="GO:0030906">
    <property type="term" value="C:retromer, cargo-selective complex"/>
    <property type="evidence" value="ECO:0007669"/>
    <property type="project" value="InterPro"/>
</dbReference>
<dbReference type="PIRSF" id="PIRSF009375">
    <property type="entry name" value="Retromer_Vps35"/>
    <property type="match status" value="1"/>
</dbReference>
<keyword evidence="5" id="KW-0472">Membrane</keyword>
<evidence type="ECO:0000256" key="3">
    <source>
        <dbReference type="ARBA" id="ARBA00022448"/>
    </source>
</evidence>
<dbReference type="AlphaFoldDB" id="A0AAV7YLR2"/>
<dbReference type="InterPro" id="IPR005378">
    <property type="entry name" value="Vps35"/>
</dbReference>
<evidence type="ECO:0000256" key="4">
    <source>
        <dbReference type="ARBA" id="ARBA00022927"/>
    </source>
</evidence>
<evidence type="ECO:0000313" key="7">
    <source>
        <dbReference type="EMBL" id="KAJ3428379.1"/>
    </source>
</evidence>
<comment type="subcellular location">
    <subcellularLocation>
        <location evidence="1">Membrane</location>
        <topology evidence="1">Peripheral membrane protein</topology>
    </subcellularLocation>
</comment>